<evidence type="ECO:0008006" key="4">
    <source>
        <dbReference type="Google" id="ProtNLM"/>
    </source>
</evidence>
<keyword evidence="3" id="KW-1185">Reference proteome</keyword>
<accession>A0A1H6SYT7</accession>
<proteinExistence type="predicted"/>
<organism evidence="2 3">
    <name type="scientific">Dyadobacter koreensis</name>
    <dbReference type="NCBI Taxonomy" id="408657"/>
    <lineage>
        <taxon>Bacteria</taxon>
        <taxon>Pseudomonadati</taxon>
        <taxon>Bacteroidota</taxon>
        <taxon>Cytophagia</taxon>
        <taxon>Cytophagales</taxon>
        <taxon>Spirosomataceae</taxon>
        <taxon>Dyadobacter</taxon>
    </lineage>
</organism>
<evidence type="ECO:0000256" key="1">
    <source>
        <dbReference type="SAM" id="SignalP"/>
    </source>
</evidence>
<evidence type="ECO:0000313" key="3">
    <source>
        <dbReference type="Proteomes" id="UP000199532"/>
    </source>
</evidence>
<reference evidence="2 3" key="1">
    <citation type="submission" date="2016-10" db="EMBL/GenBank/DDBJ databases">
        <authorList>
            <person name="de Groot N.N."/>
        </authorList>
    </citation>
    <scope>NUCLEOTIDE SEQUENCE [LARGE SCALE GENOMIC DNA]</scope>
    <source>
        <strain evidence="2 3">DSM 19938</strain>
    </source>
</reference>
<keyword evidence="1" id="KW-0732">Signal</keyword>
<protein>
    <recommendedName>
        <fullName evidence="4">DUF4136 domain-containing protein</fullName>
    </recommendedName>
</protein>
<dbReference type="Proteomes" id="UP000199532">
    <property type="component" value="Unassembled WGS sequence"/>
</dbReference>
<gene>
    <name evidence="2" type="ORF">SAMN04487995_1915</name>
</gene>
<evidence type="ECO:0000313" key="2">
    <source>
        <dbReference type="EMBL" id="SEI73038.1"/>
    </source>
</evidence>
<name>A0A1H6SYT7_9BACT</name>
<dbReference type="OrthoDB" id="1003359at2"/>
<sequence length="209" mass="23750">MKKFLLFLAVLFVAGQVSAQNTMSDLYSGKAKLTFLGLDFTQAKYIGRAGFTDPVAIKNQHMVSWNNLIEFEPKKFSLQDAFKLKPDQYQSKVADMIKLNESADVKDNITEEAYTITEDQVKKSVSKYSLSEKDGIGLVYVVESLNKNAEKMYAWVTFIDLKTKKVLYTEKLEGSAAGFGFRNYWAGAVYKINKSIDSKYYKQWSKSAK</sequence>
<dbReference type="RefSeq" id="WP_090334937.1">
    <property type="nucleotide sequence ID" value="NZ_FNXY01000003.1"/>
</dbReference>
<feature type="signal peptide" evidence="1">
    <location>
        <begin position="1"/>
        <end position="19"/>
    </location>
</feature>
<feature type="chain" id="PRO_5011794450" description="DUF4136 domain-containing protein" evidence="1">
    <location>
        <begin position="20"/>
        <end position="209"/>
    </location>
</feature>
<dbReference type="EMBL" id="FNXY01000003">
    <property type="protein sequence ID" value="SEI73038.1"/>
    <property type="molecule type" value="Genomic_DNA"/>
</dbReference>
<dbReference type="AlphaFoldDB" id="A0A1H6SYT7"/>
<dbReference type="STRING" id="408657.SAMN04487995_1915"/>